<dbReference type="EMBL" id="UINC01156743">
    <property type="protein sequence ID" value="SVD53329.1"/>
    <property type="molecule type" value="Genomic_DNA"/>
</dbReference>
<evidence type="ECO:0000256" key="1">
    <source>
        <dbReference type="ARBA" id="ARBA00022723"/>
    </source>
</evidence>
<feature type="non-terminal residue" evidence="3">
    <location>
        <position position="114"/>
    </location>
</feature>
<dbReference type="GO" id="GO:0016787">
    <property type="term" value="F:hydrolase activity"/>
    <property type="evidence" value="ECO:0007669"/>
    <property type="project" value="UniProtKB-KW"/>
</dbReference>
<reference evidence="3" key="1">
    <citation type="submission" date="2018-05" db="EMBL/GenBank/DDBJ databases">
        <authorList>
            <person name="Lanie J.A."/>
            <person name="Ng W.-L."/>
            <person name="Kazmierczak K.M."/>
            <person name="Andrzejewski T.M."/>
            <person name="Davidsen T.M."/>
            <person name="Wayne K.J."/>
            <person name="Tettelin H."/>
            <person name="Glass J.I."/>
            <person name="Rusch D."/>
            <person name="Podicherti R."/>
            <person name="Tsui H.-C.T."/>
            <person name="Winkler M.E."/>
        </authorList>
    </citation>
    <scope>NUCLEOTIDE SEQUENCE</scope>
</reference>
<name>A0A382W3L3_9ZZZZ</name>
<evidence type="ECO:0008006" key="4">
    <source>
        <dbReference type="Google" id="ProtNLM"/>
    </source>
</evidence>
<dbReference type="InterPro" id="IPR001559">
    <property type="entry name" value="Phosphotriesterase"/>
</dbReference>
<dbReference type="Pfam" id="PF02126">
    <property type="entry name" value="PTE"/>
    <property type="match status" value="1"/>
</dbReference>
<proteinExistence type="predicted"/>
<sequence>MKAVNTVLGQIDIKDLGIVLMHEHLQVDISFMASAGNMNHKNFNVTQKASESVNGEYKTLLRDKVRMKYLGTLRRDPTRSKDNLVLENTQHIVEELLRYHQLGGTSIVDVTNIS</sequence>
<accession>A0A382W3L3</accession>
<organism evidence="3">
    <name type="scientific">marine metagenome</name>
    <dbReference type="NCBI Taxonomy" id="408172"/>
    <lineage>
        <taxon>unclassified sequences</taxon>
        <taxon>metagenomes</taxon>
        <taxon>ecological metagenomes</taxon>
    </lineage>
</organism>
<keyword evidence="1" id="KW-0479">Metal-binding</keyword>
<dbReference type="Gene3D" id="3.20.20.140">
    <property type="entry name" value="Metal-dependent hydrolases"/>
    <property type="match status" value="1"/>
</dbReference>
<evidence type="ECO:0000313" key="3">
    <source>
        <dbReference type="EMBL" id="SVD53329.1"/>
    </source>
</evidence>
<gene>
    <name evidence="3" type="ORF">METZ01_LOCUS406183</name>
</gene>
<dbReference type="PANTHER" id="PTHR10819:SF3">
    <property type="entry name" value="PHOSPHOTRIESTERASE-RELATED PROTEIN"/>
    <property type="match status" value="1"/>
</dbReference>
<keyword evidence="2" id="KW-0378">Hydrolase</keyword>
<dbReference type="InterPro" id="IPR032466">
    <property type="entry name" value="Metal_Hydrolase"/>
</dbReference>
<protein>
    <recommendedName>
        <fullName evidence="4">Phosphotriesterase-related protein</fullName>
    </recommendedName>
</protein>
<dbReference type="AlphaFoldDB" id="A0A382W3L3"/>
<dbReference type="SUPFAM" id="SSF51556">
    <property type="entry name" value="Metallo-dependent hydrolases"/>
    <property type="match status" value="1"/>
</dbReference>
<evidence type="ECO:0000256" key="2">
    <source>
        <dbReference type="ARBA" id="ARBA00022801"/>
    </source>
</evidence>
<dbReference type="PANTHER" id="PTHR10819">
    <property type="entry name" value="PHOSPHOTRIESTERASE-RELATED"/>
    <property type="match status" value="1"/>
</dbReference>
<dbReference type="GO" id="GO:0008270">
    <property type="term" value="F:zinc ion binding"/>
    <property type="evidence" value="ECO:0007669"/>
    <property type="project" value="InterPro"/>
</dbReference>